<reference evidence="1" key="1">
    <citation type="submission" date="2019-12" db="EMBL/GenBank/DDBJ databases">
        <title>Genome sequencing and annotation of Brassica cretica.</title>
        <authorList>
            <person name="Studholme D.J."/>
            <person name="Sarris P."/>
        </authorList>
    </citation>
    <scope>NUCLEOTIDE SEQUENCE</scope>
    <source>
        <strain evidence="1">PFS-109/04</strain>
        <tissue evidence="1">Leaf</tissue>
    </source>
</reference>
<dbReference type="EMBL" id="QGKX02001621">
    <property type="protein sequence ID" value="KAF3499285.1"/>
    <property type="molecule type" value="Genomic_DNA"/>
</dbReference>
<sequence>MLTLHLLLQDCKESIFLCISRCFDCQLSLFGQGNPTIQVALIVTTDSCWLVSSFFIPLLHIYLPNEIMEHVLGSSYVSAEILAIVLDPGAMVATRPVKEQYQCSS</sequence>
<protein>
    <submittedName>
        <fullName evidence="1">Uncharacterized protein</fullName>
    </submittedName>
</protein>
<evidence type="ECO:0000313" key="2">
    <source>
        <dbReference type="Proteomes" id="UP000712600"/>
    </source>
</evidence>
<dbReference type="Proteomes" id="UP000712600">
    <property type="component" value="Unassembled WGS sequence"/>
</dbReference>
<accession>A0A8S9N690</accession>
<name>A0A8S9N690_BRACR</name>
<comment type="caution">
    <text evidence="1">The sequence shown here is derived from an EMBL/GenBank/DDBJ whole genome shotgun (WGS) entry which is preliminary data.</text>
</comment>
<organism evidence="1 2">
    <name type="scientific">Brassica cretica</name>
    <name type="common">Mustard</name>
    <dbReference type="NCBI Taxonomy" id="69181"/>
    <lineage>
        <taxon>Eukaryota</taxon>
        <taxon>Viridiplantae</taxon>
        <taxon>Streptophyta</taxon>
        <taxon>Embryophyta</taxon>
        <taxon>Tracheophyta</taxon>
        <taxon>Spermatophyta</taxon>
        <taxon>Magnoliopsida</taxon>
        <taxon>eudicotyledons</taxon>
        <taxon>Gunneridae</taxon>
        <taxon>Pentapetalae</taxon>
        <taxon>rosids</taxon>
        <taxon>malvids</taxon>
        <taxon>Brassicales</taxon>
        <taxon>Brassicaceae</taxon>
        <taxon>Brassiceae</taxon>
        <taxon>Brassica</taxon>
    </lineage>
</organism>
<gene>
    <name evidence="1" type="ORF">F2Q69_00040451</name>
</gene>
<dbReference type="AlphaFoldDB" id="A0A8S9N690"/>
<proteinExistence type="predicted"/>
<evidence type="ECO:0000313" key="1">
    <source>
        <dbReference type="EMBL" id="KAF3499285.1"/>
    </source>
</evidence>